<dbReference type="Proteomes" id="UP001145022">
    <property type="component" value="Unassembled WGS sequence"/>
</dbReference>
<evidence type="ECO:0000313" key="2">
    <source>
        <dbReference type="Proteomes" id="UP001145022"/>
    </source>
</evidence>
<evidence type="ECO:0000313" key="1">
    <source>
        <dbReference type="EMBL" id="GLH42901.1"/>
    </source>
</evidence>
<name>A0ABQ5PHA4_9PSED</name>
<accession>A0ABQ5PHA4</accession>
<sequence>MSSDGRPYLVKCLAKRHEQLQGFDGGRHSTLRGDQKRVVEDVAQTAQLSADCWLAQMQTSGSPGHVLLNEKGLQRHKQI</sequence>
<reference evidence="1" key="1">
    <citation type="journal article" date="2021" name="Sci. Rep.">
        <title>An efficient direct screening system for microorganisms that activate plant immune responses based on plant-microbe interactions using cultured plant cells.</title>
        <authorList>
            <person name="Kurokawa M."/>
            <person name="Nakano M."/>
            <person name="Kitahata N."/>
            <person name="Kuchitsu K."/>
            <person name="Furuya T."/>
        </authorList>
    </citation>
    <scope>NUCLEOTIDE SEQUENCE</scope>
    <source>
        <strain evidence="1">RS3R-1</strain>
    </source>
</reference>
<dbReference type="EMBL" id="BSCQ01000030">
    <property type="protein sequence ID" value="GLH42901.1"/>
    <property type="molecule type" value="Genomic_DNA"/>
</dbReference>
<gene>
    <name evidence="1" type="ORF">RS3R1_19890</name>
</gene>
<reference evidence="1" key="3">
    <citation type="journal article" date="2023" name="J. Biotechnol.">
        <title>Draft Genome Sequences of Endophytic Pseudomonas Strains, Isolated from the Interior of Brassicaceae Plants.</title>
        <authorList>
            <person name="Kaneko H."/>
            <person name="Furuya T."/>
        </authorList>
    </citation>
    <scope>NUCLEOTIDE SEQUENCE</scope>
    <source>
        <strain evidence="1">RS3R-1</strain>
    </source>
</reference>
<reference evidence="1" key="2">
    <citation type="submission" date="2022-11" db="EMBL/GenBank/DDBJ databases">
        <title>Draft genome sequencing of Pseudomonas atacamensis RS3R1.</title>
        <authorList>
            <person name="Furuya T."/>
            <person name="Kaneko H."/>
        </authorList>
    </citation>
    <scope>NUCLEOTIDE SEQUENCE</scope>
    <source>
        <strain evidence="1">RS3R-1</strain>
    </source>
</reference>
<organism evidence="1 2">
    <name type="scientific">Pseudomonas atacamensis</name>
    <dbReference type="NCBI Taxonomy" id="2565368"/>
    <lineage>
        <taxon>Bacteria</taxon>
        <taxon>Pseudomonadati</taxon>
        <taxon>Pseudomonadota</taxon>
        <taxon>Gammaproteobacteria</taxon>
        <taxon>Pseudomonadales</taxon>
        <taxon>Pseudomonadaceae</taxon>
        <taxon>Pseudomonas</taxon>
    </lineage>
</organism>
<comment type="caution">
    <text evidence="1">The sequence shown here is derived from an EMBL/GenBank/DDBJ whole genome shotgun (WGS) entry which is preliminary data.</text>
</comment>
<evidence type="ECO:0008006" key="3">
    <source>
        <dbReference type="Google" id="ProtNLM"/>
    </source>
</evidence>
<proteinExistence type="predicted"/>
<keyword evidence="2" id="KW-1185">Reference proteome</keyword>
<protein>
    <recommendedName>
        <fullName evidence="3">DUF2188 domain-containing protein</fullName>
    </recommendedName>
</protein>